<evidence type="ECO:0000313" key="1">
    <source>
        <dbReference type="EMBL" id="KPC62510.1"/>
    </source>
</evidence>
<name>A0A0N0GZI0_9ACTN</name>
<dbReference type="EMBL" id="LGKG01000138">
    <property type="protein sequence ID" value="KPC62510.1"/>
    <property type="molecule type" value="Genomic_DNA"/>
</dbReference>
<dbReference type="Proteomes" id="UP000037982">
    <property type="component" value="Unassembled WGS sequence"/>
</dbReference>
<keyword evidence="2" id="KW-1185">Reference proteome</keyword>
<evidence type="ECO:0008006" key="3">
    <source>
        <dbReference type="Google" id="ProtNLM"/>
    </source>
</evidence>
<dbReference type="PATRIC" id="fig|66876.3.peg.4035"/>
<protein>
    <recommendedName>
        <fullName evidence="3">RNA polymerase sigma factor 70 region 4 type 2 domain-containing protein</fullName>
    </recommendedName>
</protein>
<dbReference type="RefSeq" id="WP_053924749.1">
    <property type="nucleotide sequence ID" value="NZ_LGKG01000138.1"/>
</dbReference>
<sequence>MIRDHQGVHRPDLFRLEYAAFCEANQDSYLRYALVRIEDQAEARRCVNAVLEALRSSWVAVLASECPAARVWKNLRTEAAHRTIGAVERTGRLHAILRDDQADILLLHHHLRLPVDHAACLMGIADHDAHALLRGAERDFITLLNR</sequence>
<organism evidence="1 2">
    <name type="scientific">Streptomyces chattanoogensis</name>
    <dbReference type="NCBI Taxonomy" id="66876"/>
    <lineage>
        <taxon>Bacteria</taxon>
        <taxon>Bacillati</taxon>
        <taxon>Actinomycetota</taxon>
        <taxon>Actinomycetes</taxon>
        <taxon>Kitasatosporales</taxon>
        <taxon>Streptomycetaceae</taxon>
        <taxon>Streptomyces</taxon>
    </lineage>
</organism>
<reference evidence="2" key="1">
    <citation type="submission" date="2015-07" db="EMBL/GenBank/DDBJ databases">
        <authorList>
            <person name="Ju K.-S."/>
            <person name="Doroghazi J.R."/>
            <person name="Metcalf W.W."/>
        </authorList>
    </citation>
    <scope>NUCLEOTIDE SEQUENCE [LARGE SCALE GENOMIC DNA]</scope>
    <source>
        <strain evidence="2">NRRL ISP-5002</strain>
    </source>
</reference>
<gene>
    <name evidence="1" type="ORF">ADL29_18440</name>
</gene>
<proteinExistence type="predicted"/>
<comment type="caution">
    <text evidence="1">The sequence shown here is derived from an EMBL/GenBank/DDBJ whole genome shotgun (WGS) entry which is preliminary data.</text>
</comment>
<evidence type="ECO:0000313" key="2">
    <source>
        <dbReference type="Proteomes" id="UP000037982"/>
    </source>
</evidence>
<accession>A0A0N0GZI0</accession>
<dbReference type="AlphaFoldDB" id="A0A0N0GZI0"/>